<dbReference type="RefSeq" id="WP_031142172.1">
    <property type="nucleotide sequence ID" value="NZ_BNEE01000004.1"/>
</dbReference>
<organism evidence="1 2">
    <name type="scientific">Streptomyces xanthophaeus</name>
    <dbReference type="NCBI Taxonomy" id="67385"/>
    <lineage>
        <taxon>Bacteria</taxon>
        <taxon>Bacillati</taxon>
        <taxon>Actinomycetota</taxon>
        <taxon>Actinomycetes</taxon>
        <taxon>Kitasatosporales</taxon>
        <taxon>Streptomycetaceae</taxon>
        <taxon>Streptomyces</taxon>
    </lineage>
</organism>
<sequence>MPLHLAFTDLDAFRARCDISGVRTVKDAPAYEDGAVVPSGLWQPLTEETARTLVAPPWAPPSTLVEIVRPPVPRGPLDDLTRAMGDERAQYLGQALAKPDMPTTTDNYQDGRLIGLHLDNWDKLNYGHKTTGRRRLALNLGPGTRYILLGTLDAQAVCRAVHPTDYTRRYPYTDDYRAHVAAGHPVRCLRIRIDPGEGYIAPTEYLLHDGSTEDQDKPSAMAFWLGHWHRGTLPSLV</sequence>
<accession>A0A919GVS6</accession>
<gene>
    <name evidence="1" type="ORF">Sxan_14910</name>
</gene>
<dbReference type="EMBL" id="BNEE01000004">
    <property type="protein sequence ID" value="GHI84127.1"/>
    <property type="molecule type" value="Genomic_DNA"/>
</dbReference>
<keyword evidence="2" id="KW-1185">Reference proteome</keyword>
<reference evidence="1" key="1">
    <citation type="submission" date="2020-09" db="EMBL/GenBank/DDBJ databases">
        <title>Whole genome shotgun sequence of Streptomyces xanthophaeus NBRC 12829.</title>
        <authorList>
            <person name="Komaki H."/>
            <person name="Tamura T."/>
        </authorList>
    </citation>
    <scope>NUCLEOTIDE SEQUENCE</scope>
    <source>
        <strain evidence="1">NBRC 12829</strain>
    </source>
</reference>
<dbReference type="AlphaFoldDB" id="A0A919GVS6"/>
<evidence type="ECO:0000313" key="1">
    <source>
        <dbReference type="EMBL" id="GHI84127.1"/>
    </source>
</evidence>
<proteinExistence type="predicted"/>
<protein>
    <submittedName>
        <fullName evidence="1">Uncharacterized protein</fullName>
    </submittedName>
</protein>
<dbReference type="OrthoDB" id="4312010at2"/>
<dbReference type="Proteomes" id="UP000600026">
    <property type="component" value="Unassembled WGS sequence"/>
</dbReference>
<comment type="caution">
    <text evidence="1">The sequence shown here is derived from an EMBL/GenBank/DDBJ whole genome shotgun (WGS) entry which is preliminary data.</text>
</comment>
<name>A0A919GVS6_9ACTN</name>
<evidence type="ECO:0000313" key="2">
    <source>
        <dbReference type="Proteomes" id="UP000600026"/>
    </source>
</evidence>